<evidence type="ECO:0000313" key="2">
    <source>
        <dbReference type="Proteomes" id="UP000360750"/>
    </source>
</evidence>
<organism evidence="1 2">
    <name type="scientific">Gordonia paraffinivorans</name>
    <dbReference type="NCBI Taxonomy" id="175628"/>
    <lineage>
        <taxon>Bacteria</taxon>
        <taxon>Bacillati</taxon>
        <taxon>Actinomycetota</taxon>
        <taxon>Actinomycetes</taxon>
        <taxon>Mycobacteriales</taxon>
        <taxon>Gordoniaceae</taxon>
        <taxon>Gordonia</taxon>
    </lineage>
</organism>
<comment type="caution">
    <text evidence="1">The sequence shown here is derived from an EMBL/GenBank/DDBJ whole genome shotgun (WGS) entry which is preliminary data.</text>
</comment>
<name>A0ABD7UY61_9ACTN</name>
<protein>
    <submittedName>
        <fullName evidence="1">Uncharacterized protein</fullName>
    </submittedName>
</protein>
<proteinExistence type="predicted"/>
<sequence length="181" mass="19073">MVSGENMSGRKVSRTVSRVVIGVVTGLVATLLGMVGQGVAGQGSATAIPANAEANYVTTLNCTSTNPWPAGPVKVRVDVFNNIRFPADGLPGPVIALIGSDRAKPVALEYTYDVTVRWKNLRTGRTGKVFVPGRGFTVKWQVDIHPGHGPVAFTIHQKLGALAFNPMVNPQYSSCSGRATA</sequence>
<dbReference type="AlphaFoldDB" id="A0ABD7UY61"/>
<dbReference type="EMBL" id="CAACYD010000003">
    <property type="protein sequence ID" value="VFA81271.1"/>
    <property type="molecule type" value="Genomic_DNA"/>
</dbReference>
<evidence type="ECO:0000313" key="1">
    <source>
        <dbReference type="EMBL" id="VFA81271.1"/>
    </source>
</evidence>
<accession>A0ABD7UY61</accession>
<gene>
    <name evidence="1" type="ORF">NCTC8139_00326</name>
</gene>
<dbReference type="Proteomes" id="UP000360750">
    <property type="component" value="Unassembled WGS sequence"/>
</dbReference>
<reference evidence="1 2" key="1">
    <citation type="submission" date="2019-02" db="EMBL/GenBank/DDBJ databases">
        <authorList>
            <consortium name="Pathogen Informatics"/>
        </authorList>
    </citation>
    <scope>NUCLEOTIDE SEQUENCE [LARGE SCALE GENOMIC DNA]</scope>
    <source>
        <strain evidence="1 2">3012STDY6756503</strain>
    </source>
</reference>